<evidence type="ECO:0000256" key="1">
    <source>
        <dbReference type="SAM" id="MobiDB-lite"/>
    </source>
</evidence>
<dbReference type="Proteomes" id="UP000030745">
    <property type="component" value="Unassembled WGS sequence"/>
</dbReference>
<organism evidence="2 3">
    <name type="scientific">Saprolegnia parasitica (strain CBS 223.65)</name>
    <dbReference type="NCBI Taxonomy" id="695850"/>
    <lineage>
        <taxon>Eukaryota</taxon>
        <taxon>Sar</taxon>
        <taxon>Stramenopiles</taxon>
        <taxon>Oomycota</taxon>
        <taxon>Saprolegniomycetes</taxon>
        <taxon>Saprolegniales</taxon>
        <taxon>Saprolegniaceae</taxon>
        <taxon>Saprolegnia</taxon>
    </lineage>
</organism>
<sequence length="143" mass="15713">MFNTIGRVSAAPPARRDCRHPVHNDHDDDDDDDVNIPVLETSCDILFDSDRSSTAAFQFHVEGIHNEVTTPMRRVILAATAVALVVASDRNLRRPPPNAPVFLDHVPMRPPLAAMAVAFESVADKDAWARSVEFVAEPRAPPP</sequence>
<feature type="region of interest" description="Disordered" evidence="1">
    <location>
        <begin position="1"/>
        <end position="33"/>
    </location>
</feature>
<dbReference type="RefSeq" id="XP_012207720.1">
    <property type="nucleotide sequence ID" value="XM_012352330.1"/>
</dbReference>
<name>A0A067C4R1_SAPPC</name>
<dbReference type="AlphaFoldDB" id="A0A067C4R1"/>
<dbReference type="VEuPathDB" id="FungiDB:SPRG_13350"/>
<evidence type="ECO:0000313" key="3">
    <source>
        <dbReference type="Proteomes" id="UP000030745"/>
    </source>
</evidence>
<feature type="compositionally biased region" description="Basic and acidic residues" evidence="1">
    <location>
        <begin position="14"/>
        <end position="26"/>
    </location>
</feature>
<keyword evidence="3" id="KW-1185">Reference proteome</keyword>
<protein>
    <submittedName>
        <fullName evidence="2">Uncharacterized protein</fullName>
    </submittedName>
</protein>
<proteinExistence type="predicted"/>
<gene>
    <name evidence="2" type="ORF">SPRG_13350</name>
</gene>
<dbReference type="KEGG" id="spar:SPRG_13350"/>
<accession>A0A067C4R1</accession>
<evidence type="ECO:0000313" key="2">
    <source>
        <dbReference type="EMBL" id="KDO21541.1"/>
    </source>
</evidence>
<dbReference type="GeneID" id="24135234"/>
<dbReference type="EMBL" id="KK583285">
    <property type="protein sequence ID" value="KDO21541.1"/>
    <property type="molecule type" value="Genomic_DNA"/>
</dbReference>
<reference evidence="2 3" key="1">
    <citation type="journal article" date="2013" name="PLoS Genet.">
        <title>Distinctive expansion of potential virulence genes in the genome of the oomycete fish pathogen Saprolegnia parasitica.</title>
        <authorList>
            <person name="Jiang R.H."/>
            <person name="de Bruijn I."/>
            <person name="Haas B.J."/>
            <person name="Belmonte R."/>
            <person name="Lobach L."/>
            <person name="Christie J."/>
            <person name="van den Ackerveken G."/>
            <person name="Bottin A."/>
            <person name="Bulone V."/>
            <person name="Diaz-Moreno S.M."/>
            <person name="Dumas B."/>
            <person name="Fan L."/>
            <person name="Gaulin E."/>
            <person name="Govers F."/>
            <person name="Grenville-Briggs L.J."/>
            <person name="Horner N.R."/>
            <person name="Levin J.Z."/>
            <person name="Mammella M."/>
            <person name="Meijer H.J."/>
            <person name="Morris P."/>
            <person name="Nusbaum C."/>
            <person name="Oome S."/>
            <person name="Phillips A.J."/>
            <person name="van Rooyen D."/>
            <person name="Rzeszutek E."/>
            <person name="Saraiva M."/>
            <person name="Secombes C.J."/>
            <person name="Seidl M.F."/>
            <person name="Snel B."/>
            <person name="Stassen J.H."/>
            <person name="Sykes S."/>
            <person name="Tripathy S."/>
            <person name="van den Berg H."/>
            <person name="Vega-Arreguin J.C."/>
            <person name="Wawra S."/>
            <person name="Young S.K."/>
            <person name="Zeng Q."/>
            <person name="Dieguez-Uribeondo J."/>
            <person name="Russ C."/>
            <person name="Tyler B.M."/>
            <person name="van West P."/>
        </authorList>
    </citation>
    <scope>NUCLEOTIDE SEQUENCE [LARGE SCALE GENOMIC DNA]</scope>
    <source>
        <strain evidence="2 3">CBS 223.65</strain>
    </source>
</reference>